<keyword evidence="2 7" id="KW-0349">Heme</keyword>
<gene>
    <name evidence="10" type="ORF">PVL29_023860</name>
</gene>
<keyword evidence="9" id="KW-0472">Membrane</keyword>
<accession>A0AA38YQ26</accession>
<dbReference type="EMBL" id="JARBHA010000018">
    <property type="protein sequence ID" value="KAJ9674571.1"/>
    <property type="molecule type" value="Genomic_DNA"/>
</dbReference>
<evidence type="ECO:0000256" key="4">
    <source>
        <dbReference type="ARBA" id="ARBA00023002"/>
    </source>
</evidence>
<sequence>MAVPHSSSLLQYLNVTTIGVLGILFLSYYLLVRRSRAGKRRIAPEAAGAWPIIGHLHLLGGSDQLPHINLGNMADKYGPVFTIRLGLHRALVVSSWEMAKECLTANDQAASSRPQLLASKHLGYNYAMFGFSPYGSYWREVRKIISLELLSNRRLELLKDVRASEVVTSIKELYKLWAEKKNESGLVSVEMKQWFGDLTLNVILRMVAGKRYFSASDESENKQAQRCRRVFREFSHLSGLFAVADAIPFLGWLDFGRHEKTLKKTEHRRRKDSGEVNSTQDFMDVMLSVLDGKNLGDYDADTINKATCLALIVGGSDTTVVTLTWALSLLLNNRDTLKKAQEELDIQVGKERLVNEQDINKLVYLQAIVKETLRLYPPVALGGPRQFTEDCTLGGYHVSNGTRLILNLSKILKDPRIWLSPIEFQPERFLTTHKDLDPRGKHFEFIPFGAGRRACPGTAFALQMLHLTLANFLQAFDFSTPSNARVDMRESLGLTNMKSTPLEVLISPRMSLL</sequence>
<feature type="transmembrane region" description="Helical" evidence="9">
    <location>
        <begin position="234"/>
        <end position="253"/>
    </location>
</feature>
<name>A0AA38YQ26_VITRO</name>
<keyword evidence="5 7" id="KW-0408">Iron</keyword>
<dbReference type="GO" id="GO:0005506">
    <property type="term" value="F:iron ion binding"/>
    <property type="evidence" value="ECO:0007669"/>
    <property type="project" value="InterPro"/>
</dbReference>
<dbReference type="GO" id="GO:0016705">
    <property type="term" value="F:oxidoreductase activity, acting on paired donors, with incorporation or reduction of molecular oxygen"/>
    <property type="evidence" value="ECO:0007669"/>
    <property type="project" value="InterPro"/>
</dbReference>
<organism evidence="10 11">
    <name type="scientific">Vitis rotundifolia</name>
    <name type="common">Muscadine grape</name>
    <dbReference type="NCBI Taxonomy" id="103349"/>
    <lineage>
        <taxon>Eukaryota</taxon>
        <taxon>Viridiplantae</taxon>
        <taxon>Streptophyta</taxon>
        <taxon>Embryophyta</taxon>
        <taxon>Tracheophyta</taxon>
        <taxon>Spermatophyta</taxon>
        <taxon>Magnoliopsida</taxon>
        <taxon>eudicotyledons</taxon>
        <taxon>Gunneridae</taxon>
        <taxon>Pentapetalae</taxon>
        <taxon>rosids</taxon>
        <taxon>Vitales</taxon>
        <taxon>Vitaceae</taxon>
        <taxon>Viteae</taxon>
        <taxon>Vitis</taxon>
    </lineage>
</organism>
<evidence type="ECO:0000256" key="6">
    <source>
        <dbReference type="ARBA" id="ARBA00023033"/>
    </source>
</evidence>
<feature type="transmembrane region" description="Helical" evidence="9">
    <location>
        <begin position="12"/>
        <end position="31"/>
    </location>
</feature>
<keyword evidence="11" id="KW-1185">Reference proteome</keyword>
<proteinExistence type="inferred from homology"/>
<dbReference type="InterPro" id="IPR050651">
    <property type="entry name" value="Plant_Cytochrome_P450_Monoox"/>
</dbReference>
<evidence type="ECO:0008006" key="12">
    <source>
        <dbReference type="Google" id="ProtNLM"/>
    </source>
</evidence>
<evidence type="ECO:0000256" key="7">
    <source>
        <dbReference type="PIRSR" id="PIRSR602401-1"/>
    </source>
</evidence>
<evidence type="ECO:0000256" key="1">
    <source>
        <dbReference type="ARBA" id="ARBA00010617"/>
    </source>
</evidence>
<dbReference type="InterPro" id="IPR001128">
    <property type="entry name" value="Cyt_P450"/>
</dbReference>
<dbReference type="InterPro" id="IPR036396">
    <property type="entry name" value="Cyt_P450_sf"/>
</dbReference>
<dbReference type="Proteomes" id="UP001168098">
    <property type="component" value="Unassembled WGS sequence"/>
</dbReference>
<evidence type="ECO:0000256" key="5">
    <source>
        <dbReference type="ARBA" id="ARBA00023004"/>
    </source>
</evidence>
<reference evidence="10 11" key="1">
    <citation type="journal article" date="2023" name="BMC Biotechnol.">
        <title>Vitis rotundifolia cv Carlos genome sequencing.</title>
        <authorList>
            <person name="Huff M."/>
            <person name="Hulse-Kemp A."/>
            <person name="Scheffler B."/>
            <person name="Youngblood R."/>
            <person name="Simpson S."/>
            <person name="Babiker E."/>
            <person name="Staton M."/>
        </authorList>
    </citation>
    <scope>NUCLEOTIDE SEQUENCE [LARGE SCALE GENOMIC DNA]</scope>
    <source>
        <tissue evidence="10">Leaf</tissue>
    </source>
</reference>
<dbReference type="PRINTS" id="PR00385">
    <property type="entry name" value="P450"/>
</dbReference>
<protein>
    <recommendedName>
        <fullName evidence="12">Cytochrome P450</fullName>
    </recommendedName>
</protein>
<keyword evidence="4 8" id="KW-0560">Oxidoreductase</keyword>
<dbReference type="PANTHER" id="PTHR47947:SF39">
    <property type="entry name" value="CYTOCHROME P450"/>
    <property type="match status" value="1"/>
</dbReference>
<keyword evidence="9" id="KW-0812">Transmembrane</keyword>
<evidence type="ECO:0000256" key="3">
    <source>
        <dbReference type="ARBA" id="ARBA00022723"/>
    </source>
</evidence>
<dbReference type="InterPro" id="IPR002401">
    <property type="entry name" value="Cyt_P450_E_grp-I"/>
</dbReference>
<keyword evidence="3 7" id="KW-0479">Metal-binding</keyword>
<keyword evidence="9" id="KW-1133">Transmembrane helix</keyword>
<dbReference type="PROSITE" id="PS00086">
    <property type="entry name" value="CYTOCHROME_P450"/>
    <property type="match status" value="1"/>
</dbReference>
<evidence type="ECO:0000256" key="2">
    <source>
        <dbReference type="ARBA" id="ARBA00022617"/>
    </source>
</evidence>
<evidence type="ECO:0000313" key="11">
    <source>
        <dbReference type="Proteomes" id="UP001168098"/>
    </source>
</evidence>
<dbReference type="CDD" id="cd20654">
    <property type="entry name" value="CYP82"/>
    <property type="match status" value="1"/>
</dbReference>
<evidence type="ECO:0000256" key="8">
    <source>
        <dbReference type="RuleBase" id="RU000461"/>
    </source>
</evidence>
<comment type="cofactor">
    <cofactor evidence="7">
        <name>heme</name>
        <dbReference type="ChEBI" id="CHEBI:30413"/>
    </cofactor>
</comment>
<dbReference type="GO" id="GO:0020037">
    <property type="term" value="F:heme binding"/>
    <property type="evidence" value="ECO:0007669"/>
    <property type="project" value="InterPro"/>
</dbReference>
<dbReference type="InterPro" id="IPR017972">
    <property type="entry name" value="Cyt_P450_CS"/>
</dbReference>
<evidence type="ECO:0000256" key="9">
    <source>
        <dbReference type="SAM" id="Phobius"/>
    </source>
</evidence>
<keyword evidence="6 8" id="KW-0503">Monooxygenase</keyword>
<dbReference type="SUPFAM" id="SSF48264">
    <property type="entry name" value="Cytochrome P450"/>
    <property type="match status" value="1"/>
</dbReference>
<feature type="binding site" description="axial binding residue" evidence="7">
    <location>
        <position position="455"/>
    </location>
    <ligand>
        <name>heme</name>
        <dbReference type="ChEBI" id="CHEBI:30413"/>
    </ligand>
    <ligandPart>
        <name>Fe</name>
        <dbReference type="ChEBI" id="CHEBI:18248"/>
    </ligandPart>
</feature>
<evidence type="ECO:0000313" key="10">
    <source>
        <dbReference type="EMBL" id="KAJ9674571.1"/>
    </source>
</evidence>
<comment type="similarity">
    <text evidence="1 8">Belongs to the cytochrome P450 family.</text>
</comment>
<dbReference type="PRINTS" id="PR00463">
    <property type="entry name" value="EP450I"/>
</dbReference>
<dbReference type="GO" id="GO:0004497">
    <property type="term" value="F:monooxygenase activity"/>
    <property type="evidence" value="ECO:0007669"/>
    <property type="project" value="UniProtKB-KW"/>
</dbReference>
<dbReference type="PANTHER" id="PTHR47947">
    <property type="entry name" value="CYTOCHROME P450 82C3-RELATED"/>
    <property type="match status" value="1"/>
</dbReference>
<dbReference type="Pfam" id="PF00067">
    <property type="entry name" value="p450"/>
    <property type="match status" value="1"/>
</dbReference>
<comment type="caution">
    <text evidence="10">The sequence shown here is derived from an EMBL/GenBank/DDBJ whole genome shotgun (WGS) entry which is preliminary data.</text>
</comment>
<dbReference type="FunFam" id="1.10.630.10:FF:000026">
    <property type="entry name" value="Cytochrome P450 82C4"/>
    <property type="match status" value="1"/>
</dbReference>
<dbReference type="Gene3D" id="1.10.630.10">
    <property type="entry name" value="Cytochrome P450"/>
    <property type="match status" value="1"/>
</dbReference>
<dbReference type="AlphaFoldDB" id="A0AA38YQ26"/>